<reference evidence="2 3" key="1">
    <citation type="submission" date="2021-02" db="EMBL/GenBank/DDBJ databases">
        <authorList>
            <person name="Vanwijnsberghe S."/>
        </authorList>
    </citation>
    <scope>NUCLEOTIDE SEQUENCE [LARGE SCALE GENOMIC DNA]</scope>
    <source>
        <strain evidence="2 3">R-69776</strain>
    </source>
</reference>
<dbReference type="EMBL" id="CAJNBH010000036">
    <property type="protein sequence ID" value="CAE6851371.1"/>
    <property type="molecule type" value="Genomic_DNA"/>
</dbReference>
<name>A0ABM8T256_9BURK</name>
<evidence type="ECO:0000256" key="1">
    <source>
        <dbReference type="SAM" id="MobiDB-lite"/>
    </source>
</evidence>
<comment type="caution">
    <text evidence="2">The sequence shown here is derived from an EMBL/GenBank/DDBJ whole genome shotgun (WGS) entry which is preliminary data.</text>
</comment>
<feature type="region of interest" description="Disordered" evidence="1">
    <location>
        <begin position="1"/>
        <end position="20"/>
    </location>
</feature>
<evidence type="ECO:0000313" key="2">
    <source>
        <dbReference type="EMBL" id="CAE6851371.1"/>
    </source>
</evidence>
<keyword evidence="3" id="KW-1185">Reference proteome</keyword>
<dbReference type="Proteomes" id="UP000673821">
    <property type="component" value="Unassembled WGS sequence"/>
</dbReference>
<protein>
    <submittedName>
        <fullName evidence="2">Uncharacterized protein</fullName>
    </submittedName>
</protein>
<evidence type="ECO:0000313" key="3">
    <source>
        <dbReference type="Proteomes" id="UP000673821"/>
    </source>
</evidence>
<sequence>MRVDGIRGTKQPGQRIGRQGLAGFQVGDQRRVAGRGLKRAGRRPQLQRRRERLHRPVRHRHLPLPLALANDPQGLGVLKMDAPI</sequence>
<organism evidence="2 3">
    <name type="scientific">Paraburkholderia nemoris</name>
    <dbReference type="NCBI Taxonomy" id="2793076"/>
    <lineage>
        <taxon>Bacteria</taxon>
        <taxon>Pseudomonadati</taxon>
        <taxon>Pseudomonadota</taxon>
        <taxon>Betaproteobacteria</taxon>
        <taxon>Burkholderiales</taxon>
        <taxon>Burkholderiaceae</taxon>
        <taxon>Paraburkholderia</taxon>
    </lineage>
</organism>
<gene>
    <name evidence="2" type="ORF">R69776_07519</name>
</gene>
<proteinExistence type="predicted"/>
<accession>A0ABM8T256</accession>